<reference evidence="1" key="1">
    <citation type="submission" date="2014-09" db="EMBL/GenBank/DDBJ databases">
        <authorList>
            <person name="Magalhaes I.L.F."/>
            <person name="Oliveira U."/>
            <person name="Santos F.R."/>
            <person name="Vidigal T.H.D.A."/>
            <person name="Brescovit A.D."/>
            <person name="Santos A.J."/>
        </authorList>
    </citation>
    <scope>NUCLEOTIDE SEQUENCE</scope>
    <source>
        <tissue evidence="1">Shoot tissue taken approximately 20 cm above the soil surface</tissue>
    </source>
</reference>
<reference evidence="1" key="2">
    <citation type="journal article" date="2015" name="Data Brief">
        <title>Shoot transcriptome of the giant reed, Arundo donax.</title>
        <authorList>
            <person name="Barrero R.A."/>
            <person name="Guerrero F.D."/>
            <person name="Moolhuijzen P."/>
            <person name="Goolsby J.A."/>
            <person name="Tidwell J."/>
            <person name="Bellgard S.E."/>
            <person name="Bellgard M.I."/>
        </authorList>
    </citation>
    <scope>NUCLEOTIDE SEQUENCE</scope>
    <source>
        <tissue evidence="1">Shoot tissue taken approximately 20 cm above the soil surface</tissue>
    </source>
</reference>
<sequence>MLSQTAFSTFLMTRSLLKNAQSGTDFPIICFGRISI</sequence>
<dbReference type="AlphaFoldDB" id="A0A0A8ZEF7"/>
<evidence type="ECO:0000313" key="1">
    <source>
        <dbReference type="EMBL" id="JAD37799.1"/>
    </source>
</evidence>
<accession>A0A0A8ZEF7</accession>
<proteinExistence type="predicted"/>
<organism evidence="1">
    <name type="scientific">Arundo donax</name>
    <name type="common">Giant reed</name>
    <name type="synonym">Donax arundinaceus</name>
    <dbReference type="NCBI Taxonomy" id="35708"/>
    <lineage>
        <taxon>Eukaryota</taxon>
        <taxon>Viridiplantae</taxon>
        <taxon>Streptophyta</taxon>
        <taxon>Embryophyta</taxon>
        <taxon>Tracheophyta</taxon>
        <taxon>Spermatophyta</taxon>
        <taxon>Magnoliopsida</taxon>
        <taxon>Liliopsida</taxon>
        <taxon>Poales</taxon>
        <taxon>Poaceae</taxon>
        <taxon>PACMAD clade</taxon>
        <taxon>Arundinoideae</taxon>
        <taxon>Arundineae</taxon>
        <taxon>Arundo</taxon>
    </lineage>
</organism>
<dbReference type="EMBL" id="GBRH01260096">
    <property type="protein sequence ID" value="JAD37799.1"/>
    <property type="molecule type" value="Transcribed_RNA"/>
</dbReference>
<protein>
    <submittedName>
        <fullName evidence="1">Uncharacterized protein</fullName>
    </submittedName>
</protein>
<name>A0A0A8ZEF7_ARUDO</name>